<comment type="caution">
    <text evidence="8">The sequence shown here is derived from an EMBL/GenBank/DDBJ whole genome shotgun (WGS) entry which is preliminary data.</text>
</comment>
<feature type="compositionally biased region" description="Gly residues" evidence="6">
    <location>
        <begin position="265"/>
        <end position="280"/>
    </location>
</feature>
<comment type="subcellular location">
    <subcellularLocation>
        <location evidence="1">Cell membrane</location>
        <topology evidence="1">Multi-pass membrane protein</topology>
    </subcellularLocation>
</comment>
<evidence type="ECO:0000256" key="7">
    <source>
        <dbReference type="SAM" id="Phobius"/>
    </source>
</evidence>
<keyword evidence="3 7" id="KW-0812">Transmembrane</keyword>
<dbReference type="EMBL" id="MCOK01000001">
    <property type="protein sequence ID" value="OOC55494.1"/>
    <property type="molecule type" value="Genomic_DNA"/>
</dbReference>
<dbReference type="GO" id="GO:0005886">
    <property type="term" value="C:plasma membrane"/>
    <property type="evidence" value="ECO:0007669"/>
    <property type="project" value="UniProtKB-SubCell"/>
</dbReference>
<sequence>MGAYTLVVCVTVAVEGEGPGLRRVLRGGVVNMAGAVVGAGLNLALVVAITRAFSQETAGLLFSATSVFLIAAAVANLGVSDGLVYFVARMRVFGRPGGVPRLLRLATGPAVTVACALAVLLLVFADPLAEALGDGEVLDGGEADVYLRLLAVFLPFAVLTETALAATRAHHDMAGTVLVDKVGRPLAQLALVGAIAVTGSAGLLALAWAGPYLPAAVLAWFWLGGILRRAASGEDGREAAGGAAPEPVGASGKAAEGAARSAGAGTDGTGEAGGTGGAGGTPSATGSEERVDRWTFWSFALPRAVAGAAQLGVQRGGVVIVALLGGLTGAAVFTAATRIMVVGQFGTQAVLYAAQPRFAEQLATDDHAGVRGLYQAGAAWLVCLTWPLYLSALVFAPEVMLLFGPDYAAGAAALAVVCAGQLLAAALGMSDLILSMTGRTGLNLLNNVLSLAANVLVCVLLVPAAGATGAAVALVAAMLVRKLLPLWQLRTRVVLHPFSRPVAVAAANALVWFGALPLSAEAVLGGGPTTLAVAVAAGSAGHLAAVWSLRGPLGLSLRR</sequence>
<feature type="transmembrane region" description="Helical" evidence="7">
    <location>
        <begin position="59"/>
        <end position="84"/>
    </location>
</feature>
<keyword evidence="5 7" id="KW-0472">Membrane</keyword>
<evidence type="ECO:0000256" key="5">
    <source>
        <dbReference type="ARBA" id="ARBA00023136"/>
    </source>
</evidence>
<keyword evidence="4 7" id="KW-1133">Transmembrane helix</keyword>
<dbReference type="Proteomes" id="UP000189004">
    <property type="component" value="Unassembled WGS sequence"/>
</dbReference>
<keyword evidence="2" id="KW-1003">Cell membrane</keyword>
<proteinExistence type="predicted"/>
<feature type="transmembrane region" description="Helical" evidence="7">
    <location>
        <begin position="407"/>
        <end position="429"/>
    </location>
</feature>
<dbReference type="PANTHER" id="PTHR30250">
    <property type="entry name" value="PST FAMILY PREDICTED COLANIC ACID TRANSPORTER"/>
    <property type="match status" value="1"/>
</dbReference>
<organism evidence="8 9">
    <name type="scientific">Nocardiopsis sinuspersici</name>
    <dbReference type="NCBI Taxonomy" id="501010"/>
    <lineage>
        <taxon>Bacteria</taxon>
        <taxon>Bacillati</taxon>
        <taxon>Actinomycetota</taxon>
        <taxon>Actinomycetes</taxon>
        <taxon>Streptosporangiales</taxon>
        <taxon>Nocardiopsidaceae</taxon>
        <taxon>Nocardiopsis</taxon>
    </lineage>
</organism>
<evidence type="ECO:0000256" key="6">
    <source>
        <dbReference type="SAM" id="MobiDB-lite"/>
    </source>
</evidence>
<feature type="transmembrane region" description="Helical" evidence="7">
    <location>
        <begin position="318"/>
        <end position="341"/>
    </location>
</feature>
<feature type="region of interest" description="Disordered" evidence="6">
    <location>
        <begin position="236"/>
        <end position="287"/>
    </location>
</feature>
<gene>
    <name evidence="8" type="ORF">NOSIN_18105</name>
</gene>
<keyword evidence="9" id="KW-1185">Reference proteome</keyword>
<dbReference type="PANTHER" id="PTHR30250:SF11">
    <property type="entry name" value="O-ANTIGEN TRANSPORTER-RELATED"/>
    <property type="match status" value="1"/>
</dbReference>
<name>A0A1V3C3X3_9ACTN</name>
<protein>
    <submittedName>
        <fullName evidence="8">Polysaccharide biosynthesis protein</fullName>
    </submittedName>
</protein>
<dbReference type="STRING" id="501010.NOSIN_18105"/>
<feature type="transmembrane region" description="Helical" evidence="7">
    <location>
        <begin position="145"/>
        <end position="166"/>
    </location>
</feature>
<dbReference type="RefSeq" id="WP_077691926.1">
    <property type="nucleotide sequence ID" value="NZ_MCOK01000001.1"/>
</dbReference>
<dbReference type="OrthoDB" id="3294889at2"/>
<reference evidence="9" key="1">
    <citation type="submission" date="2016-08" db="EMBL/GenBank/DDBJ databases">
        <authorList>
            <person name="Tokovenko B."/>
            <person name="Kalinowski J."/>
        </authorList>
    </citation>
    <scope>NUCLEOTIDE SEQUENCE [LARGE SCALE GENOMIC DNA]</scope>
    <source>
        <strain evidence="9">UTMC102</strain>
    </source>
</reference>
<accession>A0A1V3C3X3</accession>
<dbReference type="InterPro" id="IPR050833">
    <property type="entry name" value="Poly_Biosynth_Transport"/>
</dbReference>
<evidence type="ECO:0000256" key="4">
    <source>
        <dbReference type="ARBA" id="ARBA00022989"/>
    </source>
</evidence>
<feature type="transmembrane region" description="Helical" evidence="7">
    <location>
        <begin position="105"/>
        <end position="125"/>
    </location>
</feature>
<evidence type="ECO:0000256" key="2">
    <source>
        <dbReference type="ARBA" id="ARBA00022475"/>
    </source>
</evidence>
<feature type="transmembrane region" description="Helical" evidence="7">
    <location>
        <begin position="212"/>
        <end position="231"/>
    </location>
</feature>
<evidence type="ECO:0000256" key="1">
    <source>
        <dbReference type="ARBA" id="ARBA00004651"/>
    </source>
</evidence>
<dbReference type="AlphaFoldDB" id="A0A1V3C3X3"/>
<feature type="transmembrane region" description="Helical" evidence="7">
    <location>
        <begin position="373"/>
        <end position="395"/>
    </location>
</feature>
<feature type="transmembrane region" description="Helical" evidence="7">
    <location>
        <begin position="501"/>
        <end position="519"/>
    </location>
</feature>
<evidence type="ECO:0000313" key="9">
    <source>
        <dbReference type="Proteomes" id="UP000189004"/>
    </source>
</evidence>
<feature type="transmembrane region" description="Helical" evidence="7">
    <location>
        <begin position="29"/>
        <end position="53"/>
    </location>
</feature>
<feature type="compositionally biased region" description="Low complexity" evidence="6">
    <location>
        <begin position="240"/>
        <end position="264"/>
    </location>
</feature>
<feature type="transmembrane region" description="Helical" evidence="7">
    <location>
        <begin position="531"/>
        <end position="549"/>
    </location>
</feature>
<evidence type="ECO:0000313" key="8">
    <source>
        <dbReference type="EMBL" id="OOC55494.1"/>
    </source>
</evidence>
<feature type="transmembrane region" description="Helical" evidence="7">
    <location>
        <begin position="449"/>
        <end position="480"/>
    </location>
</feature>
<feature type="transmembrane region" description="Helical" evidence="7">
    <location>
        <begin position="186"/>
        <end position="206"/>
    </location>
</feature>
<evidence type="ECO:0000256" key="3">
    <source>
        <dbReference type="ARBA" id="ARBA00022692"/>
    </source>
</evidence>